<evidence type="ECO:0000313" key="2">
    <source>
        <dbReference type="Proteomes" id="UP001437386"/>
    </source>
</evidence>
<sequence>MPINEVLEYRVRELENKLEHGFNLSMEETRLIISYSEQSHLRQLAFDKFMDKYSNEK</sequence>
<keyword evidence="2" id="KW-1185">Reference proteome</keyword>
<dbReference type="Proteomes" id="UP001437386">
    <property type="component" value="Segment"/>
</dbReference>
<proteinExistence type="predicted"/>
<dbReference type="EMBL" id="PP579741">
    <property type="protein sequence ID" value="XAG95898.1"/>
    <property type="molecule type" value="Genomic_DNA"/>
</dbReference>
<organism evidence="1 2">
    <name type="scientific">Enterobacter phage KKP_3711</name>
    <dbReference type="NCBI Taxonomy" id="3109398"/>
    <lineage>
        <taxon>Viruses</taxon>
        <taxon>Duplodnaviria</taxon>
        <taxon>Heunggongvirae</taxon>
        <taxon>Uroviricota</taxon>
        <taxon>Caudoviricetes</taxon>
        <taxon>Demerecviridae</taxon>
        <taxon>Markadamsvirinae</taxon>
    </lineage>
</organism>
<reference evidence="1 2" key="1">
    <citation type="submission" date="2024-04" db="EMBL/GenBank/DDBJ databases">
        <authorList>
            <person name="Wojcicki M."/>
            <person name="Srednicka P."/>
            <person name="Shymialevich D."/>
            <person name="Sokolowska B."/>
        </authorList>
    </citation>
    <scope>NUCLEOTIDE SEQUENCE [LARGE SCALE GENOMIC DNA]</scope>
</reference>
<protein>
    <submittedName>
        <fullName evidence="1">Uncharacterized protein</fullName>
    </submittedName>
</protein>
<accession>A0AAX4Q5B1</accession>
<name>A0AAX4Q5B1_9CAUD</name>
<evidence type="ECO:0000313" key="1">
    <source>
        <dbReference type="EMBL" id="XAG95898.1"/>
    </source>
</evidence>
<gene>
    <name evidence="1" type="ORF">U7154_000131</name>
</gene>